<dbReference type="GO" id="GO:0015628">
    <property type="term" value="P:protein secretion by the type II secretion system"/>
    <property type="evidence" value="ECO:0007669"/>
    <property type="project" value="TreeGrafter"/>
</dbReference>
<dbReference type="InterPro" id="IPR010994">
    <property type="entry name" value="RuvA_2-like"/>
</dbReference>
<dbReference type="Gene3D" id="3.10.560.10">
    <property type="entry name" value="Outer membrane lipoprotein wza domain like"/>
    <property type="match status" value="1"/>
</dbReference>
<evidence type="ECO:0000313" key="4">
    <source>
        <dbReference type="Proteomes" id="UP000281261"/>
    </source>
</evidence>
<accession>A0A420ZD13</accession>
<dbReference type="SUPFAM" id="SSF47781">
    <property type="entry name" value="RuvA domain 2-like"/>
    <property type="match status" value="1"/>
</dbReference>
<keyword evidence="1" id="KW-0472">Membrane</keyword>
<comment type="caution">
    <text evidence="3">The sequence shown here is derived from an EMBL/GenBank/DDBJ whole genome shotgun (WGS) entry which is preliminary data.</text>
</comment>
<feature type="domain" description="Helix-hairpin-helix DNA-binding motif class 1" evidence="2">
    <location>
        <begin position="204"/>
        <end position="223"/>
    </location>
</feature>
<dbReference type="NCBIfam" id="TIGR00426">
    <property type="entry name" value="competence protein ComEA helix-hairpin-helix repeat region"/>
    <property type="match status" value="1"/>
</dbReference>
<reference evidence="3 4" key="1">
    <citation type="submission" date="2018-06" db="EMBL/GenBank/DDBJ databases">
        <title>Extensive metabolic versatility and redundancy in microbially diverse, dynamic hydrothermal sediments.</title>
        <authorList>
            <person name="Dombrowski N."/>
            <person name="Teske A."/>
            <person name="Baker B.J."/>
        </authorList>
    </citation>
    <scope>NUCLEOTIDE SEQUENCE [LARGE SCALE GENOMIC DNA]</scope>
    <source>
        <strain evidence="3">B79_G16</strain>
    </source>
</reference>
<name>A0A420ZD13_UNCK3</name>
<dbReference type="Proteomes" id="UP000281261">
    <property type="component" value="Unassembled WGS sequence"/>
</dbReference>
<evidence type="ECO:0000256" key="1">
    <source>
        <dbReference type="SAM" id="Phobius"/>
    </source>
</evidence>
<keyword evidence="1" id="KW-1133">Transmembrane helix</keyword>
<evidence type="ECO:0000259" key="2">
    <source>
        <dbReference type="SMART" id="SM00278"/>
    </source>
</evidence>
<organism evidence="3 4">
    <name type="scientific">candidate division Kazan bacterium</name>
    <dbReference type="NCBI Taxonomy" id="2202143"/>
    <lineage>
        <taxon>Bacteria</taxon>
        <taxon>Bacteria division Kazan-3B-28</taxon>
    </lineage>
</organism>
<dbReference type="EMBL" id="QMNG01000004">
    <property type="protein sequence ID" value="RLC37456.1"/>
    <property type="molecule type" value="Genomic_DNA"/>
</dbReference>
<feature type="transmembrane region" description="Helical" evidence="1">
    <location>
        <begin position="27"/>
        <end position="45"/>
    </location>
</feature>
<dbReference type="GO" id="GO:0003677">
    <property type="term" value="F:DNA binding"/>
    <property type="evidence" value="ECO:0007669"/>
    <property type="project" value="InterPro"/>
</dbReference>
<dbReference type="Gene3D" id="1.10.150.280">
    <property type="entry name" value="AF1531-like domain"/>
    <property type="match status" value="1"/>
</dbReference>
<dbReference type="GO" id="GO:0015627">
    <property type="term" value="C:type II protein secretion system complex"/>
    <property type="evidence" value="ECO:0007669"/>
    <property type="project" value="TreeGrafter"/>
</dbReference>
<dbReference type="InterPro" id="IPR051675">
    <property type="entry name" value="Endo/Exo/Phosphatase_dom_1"/>
</dbReference>
<sequence>METLLSPFTPEPELERNKLEFFEQYKYWILGILLIISAIGIYLILTPPVSTLAEDDDIFVTDQENIVGHSLKLVVDVSGGVNHPGVYELDAESIIEDAIAAAGGFSPEADIDEIARNINRAALVDNHSKIYLPKIGDNQIVYISPPSYSSSNSATDTSNNQITDLININTATNSELDSLPGIGPITAQRIIDYRLQNGGFSDIDEIKKVYGISDSKFNNLKDRITV</sequence>
<dbReference type="Pfam" id="PF10531">
    <property type="entry name" value="SLBB"/>
    <property type="match status" value="1"/>
</dbReference>
<dbReference type="InterPro" id="IPR004509">
    <property type="entry name" value="Competence_ComEA_HhH"/>
</dbReference>
<dbReference type="GO" id="GO:0006281">
    <property type="term" value="P:DNA repair"/>
    <property type="evidence" value="ECO:0007669"/>
    <property type="project" value="InterPro"/>
</dbReference>
<evidence type="ECO:0000313" key="3">
    <source>
        <dbReference type="EMBL" id="RLC37456.1"/>
    </source>
</evidence>
<dbReference type="InterPro" id="IPR019554">
    <property type="entry name" value="Soluble_ligand-bd"/>
</dbReference>
<dbReference type="PANTHER" id="PTHR21180:SF32">
    <property type="entry name" value="ENDONUCLEASE_EXONUCLEASE_PHOSPHATASE FAMILY DOMAIN-CONTAINING PROTEIN 1"/>
    <property type="match status" value="1"/>
</dbReference>
<dbReference type="SMART" id="SM00278">
    <property type="entry name" value="HhH1"/>
    <property type="match status" value="2"/>
</dbReference>
<gene>
    <name evidence="3" type="ORF">DRH29_01875</name>
</gene>
<proteinExistence type="predicted"/>
<keyword evidence="1" id="KW-0812">Transmembrane</keyword>
<dbReference type="AlphaFoldDB" id="A0A420ZD13"/>
<dbReference type="InterPro" id="IPR003583">
    <property type="entry name" value="Hlx-hairpin-Hlx_DNA-bd_motif"/>
</dbReference>
<dbReference type="PANTHER" id="PTHR21180">
    <property type="entry name" value="ENDONUCLEASE/EXONUCLEASE/PHOSPHATASE FAMILY DOMAIN-CONTAINING PROTEIN 1"/>
    <property type="match status" value="1"/>
</dbReference>
<feature type="domain" description="Helix-hairpin-helix DNA-binding motif class 1" evidence="2">
    <location>
        <begin position="174"/>
        <end position="193"/>
    </location>
</feature>
<dbReference type="Pfam" id="PF12836">
    <property type="entry name" value="HHH_3"/>
    <property type="match status" value="1"/>
</dbReference>
<protein>
    <recommendedName>
        <fullName evidence="2">Helix-hairpin-helix DNA-binding motif class 1 domain-containing protein</fullName>
    </recommendedName>
</protein>